<dbReference type="InterPro" id="IPR011333">
    <property type="entry name" value="SKP1/BTB/POZ_sf"/>
</dbReference>
<gene>
    <name evidence="2" type="ORF">LARSCL_LOCUS14721</name>
</gene>
<keyword evidence="3" id="KW-1185">Reference proteome</keyword>
<proteinExistence type="predicted"/>
<name>A0AAV2AUI2_9ARAC</name>
<evidence type="ECO:0000313" key="2">
    <source>
        <dbReference type="EMBL" id="CAL1287252.1"/>
    </source>
</evidence>
<evidence type="ECO:0000259" key="1">
    <source>
        <dbReference type="PROSITE" id="PS50097"/>
    </source>
</evidence>
<dbReference type="Gene3D" id="1.25.40.420">
    <property type="match status" value="1"/>
</dbReference>
<evidence type="ECO:0000313" key="3">
    <source>
        <dbReference type="Proteomes" id="UP001497382"/>
    </source>
</evidence>
<reference evidence="2 3" key="1">
    <citation type="submission" date="2024-04" db="EMBL/GenBank/DDBJ databases">
        <authorList>
            <person name="Rising A."/>
            <person name="Reimegard J."/>
            <person name="Sonavane S."/>
            <person name="Akerstrom W."/>
            <person name="Nylinder S."/>
            <person name="Hedman E."/>
            <person name="Kallberg Y."/>
        </authorList>
    </citation>
    <scope>NUCLEOTIDE SEQUENCE [LARGE SCALE GENOMIC DNA]</scope>
</reference>
<dbReference type="CDD" id="cd14733">
    <property type="entry name" value="BACK"/>
    <property type="match status" value="1"/>
</dbReference>
<comment type="caution">
    <text evidence="2">The sequence shown here is derived from an EMBL/GenBank/DDBJ whole genome shotgun (WGS) entry which is preliminary data.</text>
</comment>
<sequence length="505" mass="58265">MQFFVCKASYTSMEYERKGVTITWLIENVNCPRNQEMKLYSPVVNVDVMDKTKWKLGMRLIPAKAIRLTIKREAEDAGPEEIGLHYEFSFTPFTTFRGKSTIRRVFSFKFQKDQSCPDVGLIGKLKYPISYIIAVRCKIWKQRGTVSTNGHFFLRTRMRAERCVFVGVVENFSNFSVEEKKTLKTLLSPTGEVKMSINLYLSRLPRYSSYYDTFEEDLPSGNCCLKIAVDNTTENVFDLQLLILDISGQKSNTGKLEREYTLGSSVKFILHDVSKEELLTKAALYLPNDILSLQCELTLFSEKEYEEVESIEYETDSVSVVKQTDFKNELELLTRREGIPCDTKLHTVTETFSAHTAILSAKSPVFEAMFASDMKEADEKCVQIDDVDAETVKRMLVFLYSGKVDELEWKDAKELYFAADKYQLLHLKSKCVALLSKSVDLSNCIVLLLLADMHQDEDLKRAVEEYITKNDLTILFCDLWRDFEKNAPQMVINYFRNRCLKNKVL</sequence>
<dbReference type="AlphaFoldDB" id="A0AAV2AUI2"/>
<dbReference type="Gene3D" id="3.30.710.10">
    <property type="entry name" value="Potassium Channel Kv1.1, Chain A"/>
    <property type="match status" value="1"/>
</dbReference>
<dbReference type="Pfam" id="PF00651">
    <property type="entry name" value="BTB"/>
    <property type="match status" value="1"/>
</dbReference>
<dbReference type="SUPFAM" id="SSF54695">
    <property type="entry name" value="POZ domain"/>
    <property type="match status" value="1"/>
</dbReference>
<dbReference type="EMBL" id="CAXIEN010000215">
    <property type="protein sequence ID" value="CAL1287252.1"/>
    <property type="molecule type" value="Genomic_DNA"/>
</dbReference>
<dbReference type="PANTHER" id="PTHR24413">
    <property type="entry name" value="SPECKLE-TYPE POZ PROTEIN"/>
    <property type="match status" value="1"/>
</dbReference>
<dbReference type="CDD" id="cd18186">
    <property type="entry name" value="BTB_POZ_ZBTB_KLHL-like"/>
    <property type="match status" value="1"/>
</dbReference>
<dbReference type="InterPro" id="IPR000210">
    <property type="entry name" value="BTB/POZ_dom"/>
</dbReference>
<dbReference type="PROSITE" id="PS50097">
    <property type="entry name" value="BTB"/>
    <property type="match status" value="1"/>
</dbReference>
<protein>
    <recommendedName>
        <fullName evidence="1">BTB domain-containing protein</fullName>
    </recommendedName>
</protein>
<feature type="domain" description="BTB" evidence="1">
    <location>
        <begin position="341"/>
        <end position="408"/>
    </location>
</feature>
<dbReference type="Proteomes" id="UP001497382">
    <property type="component" value="Unassembled WGS sequence"/>
</dbReference>
<dbReference type="SMART" id="SM00225">
    <property type="entry name" value="BTB"/>
    <property type="match status" value="1"/>
</dbReference>
<organism evidence="2 3">
    <name type="scientific">Larinioides sclopetarius</name>
    <dbReference type="NCBI Taxonomy" id="280406"/>
    <lineage>
        <taxon>Eukaryota</taxon>
        <taxon>Metazoa</taxon>
        <taxon>Ecdysozoa</taxon>
        <taxon>Arthropoda</taxon>
        <taxon>Chelicerata</taxon>
        <taxon>Arachnida</taxon>
        <taxon>Araneae</taxon>
        <taxon>Araneomorphae</taxon>
        <taxon>Entelegynae</taxon>
        <taxon>Araneoidea</taxon>
        <taxon>Araneidae</taxon>
        <taxon>Larinioides</taxon>
    </lineage>
</organism>
<accession>A0AAV2AUI2</accession>